<keyword evidence="3 4" id="KW-0460">Magnesium</keyword>
<dbReference type="KEGG" id="psco:LY89DRAFT_731760"/>
<dbReference type="InterPro" id="IPR008949">
    <property type="entry name" value="Isoprenoid_synthase_dom_sf"/>
</dbReference>
<keyword evidence="4" id="KW-0479">Metal-binding</keyword>
<dbReference type="RefSeq" id="XP_018073715.1">
    <property type="nucleotide sequence ID" value="XM_018219611.1"/>
</dbReference>
<evidence type="ECO:0000256" key="2">
    <source>
        <dbReference type="ARBA" id="ARBA00006333"/>
    </source>
</evidence>
<reference evidence="5 6" key="1">
    <citation type="submission" date="2015-10" db="EMBL/GenBank/DDBJ databases">
        <title>Full genome of DAOMC 229536 Phialocephala scopiformis, a fungal endophyte of spruce producing the potent anti-insectan compound rugulosin.</title>
        <authorList>
            <consortium name="DOE Joint Genome Institute"/>
            <person name="Walker A.K."/>
            <person name="Frasz S.L."/>
            <person name="Seifert K.A."/>
            <person name="Miller J.D."/>
            <person name="Mondo S.J."/>
            <person name="Labutti K."/>
            <person name="Lipzen A."/>
            <person name="Dockter R."/>
            <person name="Kennedy M."/>
            <person name="Grigoriev I.V."/>
            <person name="Spatafora J.W."/>
        </authorList>
    </citation>
    <scope>NUCLEOTIDE SEQUENCE [LARGE SCALE GENOMIC DNA]</scope>
    <source>
        <strain evidence="5 6">CBS 120377</strain>
    </source>
</reference>
<evidence type="ECO:0000313" key="5">
    <source>
        <dbReference type="EMBL" id="KUJ19360.1"/>
    </source>
</evidence>
<proteinExistence type="inferred from homology"/>
<dbReference type="GO" id="GO:0010333">
    <property type="term" value="F:terpene synthase activity"/>
    <property type="evidence" value="ECO:0007669"/>
    <property type="project" value="InterPro"/>
</dbReference>
<dbReference type="GO" id="GO:0008299">
    <property type="term" value="P:isoprenoid biosynthetic process"/>
    <property type="evidence" value="ECO:0007669"/>
    <property type="project" value="UniProtKB-ARBA"/>
</dbReference>
<dbReference type="Gene3D" id="1.10.600.10">
    <property type="entry name" value="Farnesyl Diphosphate Synthase"/>
    <property type="match status" value="1"/>
</dbReference>
<dbReference type="GeneID" id="28829337"/>
<dbReference type="PANTHER" id="PTHR35201">
    <property type="entry name" value="TERPENE SYNTHASE"/>
    <property type="match status" value="1"/>
</dbReference>
<comment type="cofactor">
    <cofactor evidence="1 4">
        <name>Mg(2+)</name>
        <dbReference type="ChEBI" id="CHEBI:18420"/>
    </cofactor>
</comment>
<evidence type="ECO:0000256" key="4">
    <source>
        <dbReference type="RuleBase" id="RU366034"/>
    </source>
</evidence>
<dbReference type="OrthoDB" id="2861623at2759"/>
<dbReference type="GO" id="GO:0046872">
    <property type="term" value="F:metal ion binding"/>
    <property type="evidence" value="ECO:0007669"/>
    <property type="project" value="UniProtKB-KW"/>
</dbReference>
<sequence length="470" mass="53285">MSGLEKEQDYRLSDSIMASEEQKALGLVWVGQEIIADTDSVSAIKAAPSGSTLQDTAIAPKLCKTVEVKTRCGQLLQMTIEPDQMVVFMPDMFCTIMAVEPIVNSSYASVKLEAEEWLFRELNADETLRKRIRKTSWWWFAAAAAPHASKEDLKVLVDWGNWVFPWDDPFDNGSFRGDPTGAKKMLDNLMSIMRGEPQSPKNALVIAHNDIWRRIVESASEGKFPCLNVTSHPKRDAEKAVVQKRYAASMELYCSGALEGVGNYAKSRIPGLEEYIDMRRRSVAVLPIVCMIEFAMKIEVPDIAYNDKSLVTLRRILDDVVFLQNDMMGYAKEERECVTHNVISILRNLGMTTQEAFDKGGLMLRERELYLLEAFFVLCRLLSPYSTDATHSLEHGYRDWHIVQADLPSWGEAVDREVQKYIAVVHSCMVANLNWHHQSHRYFATYKDMAREFGAVVVLEHPPTMSEGVN</sequence>
<keyword evidence="4" id="KW-0456">Lyase</keyword>
<gene>
    <name evidence="5" type="ORF">LY89DRAFT_731760</name>
</gene>
<dbReference type="Proteomes" id="UP000070700">
    <property type="component" value="Unassembled WGS sequence"/>
</dbReference>
<protein>
    <recommendedName>
        <fullName evidence="4">Terpene synthase</fullName>
        <ecNumber evidence="4">4.2.3.-</ecNumber>
    </recommendedName>
</protein>
<dbReference type="EMBL" id="KQ947411">
    <property type="protein sequence ID" value="KUJ19360.1"/>
    <property type="molecule type" value="Genomic_DNA"/>
</dbReference>
<dbReference type="SUPFAM" id="SSF48576">
    <property type="entry name" value="Terpenoid synthases"/>
    <property type="match status" value="1"/>
</dbReference>
<keyword evidence="6" id="KW-1185">Reference proteome</keyword>
<dbReference type="EC" id="4.2.3.-" evidence="4"/>
<dbReference type="AlphaFoldDB" id="A0A194XGN4"/>
<name>A0A194XGN4_MOLSC</name>
<accession>A0A194XGN4</accession>
<dbReference type="InterPro" id="IPR034686">
    <property type="entry name" value="Terpene_cyclase-like_2"/>
</dbReference>
<comment type="similarity">
    <text evidence="2 4">Belongs to the terpene synthase family.</text>
</comment>
<evidence type="ECO:0000313" key="6">
    <source>
        <dbReference type="Proteomes" id="UP000070700"/>
    </source>
</evidence>
<dbReference type="PANTHER" id="PTHR35201:SF4">
    <property type="entry name" value="BETA-PINACENE SYNTHASE-RELATED"/>
    <property type="match status" value="1"/>
</dbReference>
<organism evidence="5 6">
    <name type="scientific">Mollisia scopiformis</name>
    <name type="common">Conifer needle endophyte fungus</name>
    <name type="synonym">Phialocephala scopiformis</name>
    <dbReference type="NCBI Taxonomy" id="149040"/>
    <lineage>
        <taxon>Eukaryota</taxon>
        <taxon>Fungi</taxon>
        <taxon>Dikarya</taxon>
        <taxon>Ascomycota</taxon>
        <taxon>Pezizomycotina</taxon>
        <taxon>Leotiomycetes</taxon>
        <taxon>Helotiales</taxon>
        <taxon>Mollisiaceae</taxon>
        <taxon>Mollisia</taxon>
    </lineage>
</organism>
<dbReference type="InParanoid" id="A0A194XGN4"/>
<evidence type="ECO:0000256" key="1">
    <source>
        <dbReference type="ARBA" id="ARBA00001946"/>
    </source>
</evidence>
<dbReference type="Pfam" id="PF19086">
    <property type="entry name" value="Terpene_syn_C_2"/>
    <property type="match status" value="1"/>
</dbReference>
<evidence type="ECO:0000256" key="3">
    <source>
        <dbReference type="ARBA" id="ARBA00022842"/>
    </source>
</evidence>